<dbReference type="Proteomes" id="UP000030653">
    <property type="component" value="Unassembled WGS sequence"/>
</dbReference>
<organism evidence="2 3">
    <name type="scientific">Dacryopinax primogenitus (strain DJM 731)</name>
    <name type="common">Brown rot fungus</name>
    <dbReference type="NCBI Taxonomy" id="1858805"/>
    <lineage>
        <taxon>Eukaryota</taxon>
        <taxon>Fungi</taxon>
        <taxon>Dikarya</taxon>
        <taxon>Basidiomycota</taxon>
        <taxon>Agaricomycotina</taxon>
        <taxon>Dacrymycetes</taxon>
        <taxon>Dacrymycetales</taxon>
        <taxon>Dacrymycetaceae</taxon>
        <taxon>Dacryopinax</taxon>
    </lineage>
</organism>
<proteinExistence type="predicted"/>
<name>M5G2Y3_DACPD</name>
<feature type="region of interest" description="Disordered" evidence="1">
    <location>
        <begin position="56"/>
        <end position="75"/>
    </location>
</feature>
<reference evidence="2 3" key="1">
    <citation type="journal article" date="2012" name="Science">
        <title>The Paleozoic origin of enzymatic lignin decomposition reconstructed from 31 fungal genomes.</title>
        <authorList>
            <person name="Floudas D."/>
            <person name="Binder M."/>
            <person name="Riley R."/>
            <person name="Barry K."/>
            <person name="Blanchette R.A."/>
            <person name="Henrissat B."/>
            <person name="Martinez A.T."/>
            <person name="Otillar R."/>
            <person name="Spatafora J.W."/>
            <person name="Yadav J.S."/>
            <person name="Aerts A."/>
            <person name="Benoit I."/>
            <person name="Boyd A."/>
            <person name="Carlson A."/>
            <person name="Copeland A."/>
            <person name="Coutinho P.M."/>
            <person name="de Vries R.P."/>
            <person name="Ferreira P."/>
            <person name="Findley K."/>
            <person name="Foster B."/>
            <person name="Gaskell J."/>
            <person name="Glotzer D."/>
            <person name="Gorecki P."/>
            <person name="Heitman J."/>
            <person name="Hesse C."/>
            <person name="Hori C."/>
            <person name="Igarashi K."/>
            <person name="Jurgens J.A."/>
            <person name="Kallen N."/>
            <person name="Kersten P."/>
            <person name="Kohler A."/>
            <person name="Kuees U."/>
            <person name="Kumar T.K.A."/>
            <person name="Kuo A."/>
            <person name="LaButti K."/>
            <person name="Larrondo L.F."/>
            <person name="Lindquist E."/>
            <person name="Ling A."/>
            <person name="Lombard V."/>
            <person name="Lucas S."/>
            <person name="Lundell T."/>
            <person name="Martin R."/>
            <person name="McLaughlin D.J."/>
            <person name="Morgenstern I."/>
            <person name="Morin E."/>
            <person name="Murat C."/>
            <person name="Nagy L.G."/>
            <person name="Nolan M."/>
            <person name="Ohm R.A."/>
            <person name="Patyshakuliyeva A."/>
            <person name="Rokas A."/>
            <person name="Ruiz-Duenas F.J."/>
            <person name="Sabat G."/>
            <person name="Salamov A."/>
            <person name="Samejima M."/>
            <person name="Schmutz J."/>
            <person name="Slot J.C."/>
            <person name="St John F."/>
            <person name="Stenlid J."/>
            <person name="Sun H."/>
            <person name="Sun S."/>
            <person name="Syed K."/>
            <person name="Tsang A."/>
            <person name="Wiebenga A."/>
            <person name="Young D."/>
            <person name="Pisabarro A."/>
            <person name="Eastwood D.C."/>
            <person name="Martin F."/>
            <person name="Cullen D."/>
            <person name="Grigoriev I.V."/>
            <person name="Hibbett D.S."/>
        </authorList>
    </citation>
    <scope>NUCLEOTIDE SEQUENCE [LARGE SCALE GENOMIC DNA]</scope>
    <source>
        <strain evidence="2 3">DJM-731 SS1</strain>
    </source>
</reference>
<dbReference type="EMBL" id="JH795874">
    <property type="protein sequence ID" value="EJT98122.1"/>
    <property type="molecule type" value="Genomic_DNA"/>
</dbReference>
<accession>M5G2Y3</accession>
<evidence type="ECO:0000313" key="2">
    <source>
        <dbReference type="EMBL" id="EJT98122.1"/>
    </source>
</evidence>
<evidence type="ECO:0000313" key="3">
    <source>
        <dbReference type="Proteomes" id="UP000030653"/>
    </source>
</evidence>
<gene>
    <name evidence="2" type="ORF">DACRYDRAFT_18214</name>
</gene>
<keyword evidence="3" id="KW-1185">Reference proteome</keyword>
<dbReference type="RefSeq" id="XP_040625020.1">
    <property type="nucleotide sequence ID" value="XM_040771342.1"/>
</dbReference>
<feature type="compositionally biased region" description="Polar residues" evidence="1">
    <location>
        <begin position="56"/>
        <end position="72"/>
    </location>
</feature>
<protein>
    <submittedName>
        <fullName evidence="2">Uncharacterized protein</fullName>
    </submittedName>
</protein>
<sequence>MSLHSQPAPLQPIRTPHYQLNNHGITYNPSWIALSPYPLLDLYGFLETSLANNDTPAPSLTANGEPASNPSTKSEHTRKFENWHLSLITSRKFETEYWTLKQWLEARIKVMPYFLDKQATESFSYSEEDEAKMAYMNLHQPVREALNSVLRCAGSTWRVEWKAEVTTDGGRSDQLLVALRKDVRYQSNYDWKECSRHRANPAPTQYALCIVEDKV</sequence>
<dbReference type="GeneID" id="63686404"/>
<evidence type="ECO:0000256" key="1">
    <source>
        <dbReference type="SAM" id="MobiDB-lite"/>
    </source>
</evidence>
<dbReference type="AlphaFoldDB" id="M5G2Y3"/>
<dbReference type="HOGENOM" id="CLU_1283219_0_0_1"/>